<feature type="domain" description="Impact N-terminal" evidence="2">
    <location>
        <begin position="20"/>
        <end position="124"/>
    </location>
</feature>
<dbReference type="InterPro" id="IPR001498">
    <property type="entry name" value="Impact_N"/>
</dbReference>
<dbReference type="EMBL" id="FMPI01000001">
    <property type="protein sequence ID" value="SCS30287.1"/>
    <property type="molecule type" value="Genomic_DNA"/>
</dbReference>
<protein>
    <submittedName>
        <fullName evidence="5">IMPACT family member yigZ</fullName>
    </submittedName>
</protein>
<dbReference type="SUPFAM" id="SSF54980">
    <property type="entry name" value="EF-G C-terminal domain-like"/>
    <property type="match status" value="1"/>
</dbReference>
<feature type="domain" description="UPF0029" evidence="3">
    <location>
        <begin position="140"/>
        <end position="195"/>
    </location>
</feature>
<dbReference type="NCBIfam" id="TIGR00257">
    <property type="entry name" value="IMPACT_YIGZ"/>
    <property type="match status" value="1"/>
</dbReference>
<evidence type="ECO:0000259" key="2">
    <source>
        <dbReference type="Pfam" id="PF01205"/>
    </source>
</evidence>
<dbReference type="AlphaFoldDB" id="A0A1D4GZD3"/>
<dbReference type="InterPro" id="IPR015269">
    <property type="entry name" value="UPF0029_Impact_C"/>
</dbReference>
<dbReference type="GO" id="GO:0006446">
    <property type="term" value="P:regulation of translational initiation"/>
    <property type="evidence" value="ECO:0007669"/>
    <property type="project" value="TreeGrafter"/>
</dbReference>
<evidence type="ECO:0000259" key="3">
    <source>
        <dbReference type="Pfam" id="PF09186"/>
    </source>
</evidence>
<dbReference type="Pfam" id="PF09186">
    <property type="entry name" value="DUF1949"/>
    <property type="match status" value="1"/>
</dbReference>
<dbReference type="InterPro" id="IPR023582">
    <property type="entry name" value="Impact"/>
</dbReference>
<sequence length="213" mass="23848">MSESIITIKKEHMIENVISKSRFIAHIKPVETEDEAKAFIDQVKQEHREATHNCSAYTVGDQMNIQKANDDGEPSGTAGVPMLEILKKLEIHNVCVVVTRYFGGIKLGGGGLIRAYSGAVRDVIYDTGRVALRPAIPTTVTISYDLTGKFEYELESTPFLLREQNYTDKVSYHIDVVVTDYSTFIDFLNRTTSGNYDLDEGDAMRLPFDISND</sequence>
<reference evidence="5 7" key="1">
    <citation type="submission" date="2016-09" db="EMBL/GenBank/DDBJ databases">
        <authorList>
            <consortium name="Pathogen Informatics"/>
        </authorList>
    </citation>
    <scope>NUCLEOTIDE SEQUENCE [LARGE SCALE GENOMIC DNA]</scope>
    <source>
        <strain evidence="5 7">82B</strain>
    </source>
</reference>
<gene>
    <name evidence="5" type="primary">yigZ</name>
    <name evidence="5" type="ORF">SAMEA2297795_00360</name>
    <name evidence="4" type="ORF">SAMEA2297796_00265</name>
</gene>
<name>A0A1D4GZD3_9STAP</name>
<evidence type="ECO:0000313" key="5">
    <source>
        <dbReference type="EMBL" id="SCS36897.1"/>
    </source>
</evidence>
<dbReference type="Proteomes" id="UP000095412">
    <property type="component" value="Unassembled WGS sequence"/>
</dbReference>
<evidence type="ECO:0000313" key="7">
    <source>
        <dbReference type="Proteomes" id="UP000095768"/>
    </source>
</evidence>
<evidence type="ECO:0000313" key="6">
    <source>
        <dbReference type="Proteomes" id="UP000095412"/>
    </source>
</evidence>
<dbReference type="PANTHER" id="PTHR16301">
    <property type="entry name" value="IMPACT-RELATED"/>
    <property type="match status" value="1"/>
</dbReference>
<dbReference type="Gene3D" id="3.30.230.30">
    <property type="entry name" value="Impact, N-terminal domain"/>
    <property type="match status" value="1"/>
</dbReference>
<dbReference type="PROSITE" id="PS00910">
    <property type="entry name" value="UPF0029"/>
    <property type="match status" value="1"/>
</dbReference>
<dbReference type="SUPFAM" id="SSF54211">
    <property type="entry name" value="Ribosomal protein S5 domain 2-like"/>
    <property type="match status" value="1"/>
</dbReference>
<dbReference type="Pfam" id="PF01205">
    <property type="entry name" value="Impact_N"/>
    <property type="match status" value="1"/>
</dbReference>
<proteinExistence type="inferred from homology"/>
<comment type="similarity">
    <text evidence="1">Belongs to the IMPACT family.</text>
</comment>
<dbReference type="GO" id="GO:0005737">
    <property type="term" value="C:cytoplasm"/>
    <property type="evidence" value="ECO:0007669"/>
    <property type="project" value="TreeGrafter"/>
</dbReference>
<accession>A0A1D4GZD3</accession>
<dbReference type="RefSeq" id="WP_069994409.1">
    <property type="nucleotide sequence ID" value="NZ_FMPG01000001.1"/>
</dbReference>
<evidence type="ECO:0000313" key="4">
    <source>
        <dbReference type="EMBL" id="SCS30287.1"/>
    </source>
</evidence>
<dbReference type="PANTHER" id="PTHR16301:SF20">
    <property type="entry name" value="IMPACT FAMILY MEMBER YIGZ"/>
    <property type="match status" value="1"/>
</dbReference>
<reference evidence="4 6" key="2">
    <citation type="submission" date="2016-09" db="EMBL/GenBank/DDBJ databases">
        <authorList>
            <consortium name="Pathogen Informatics"/>
            <person name="Sun Q."/>
            <person name="Inoue M."/>
        </authorList>
    </citation>
    <scope>NUCLEOTIDE SEQUENCE [LARGE SCALE GENOMIC DNA]</scope>
    <source>
        <strain evidence="4 6">82C</strain>
    </source>
</reference>
<dbReference type="InterPro" id="IPR020569">
    <property type="entry name" value="UPF0029_Impact_CS"/>
</dbReference>
<dbReference type="OrthoDB" id="9813771at2"/>
<organism evidence="5 7">
    <name type="scientific">Staphylococcus caeli</name>
    <dbReference type="NCBI Taxonomy" id="2201815"/>
    <lineage>
        <taxon>Bacteria</taxon>
        <taxon>Bacillati</taxon>
        <taxon>Bacillota</taxon>
        <taxon>Bacilli</taxon>
        <taxon>Bacillales</taxon>
        <taxon>Staphylococcaceae</taxon>
        <taxon>Staphylococcus</taxon>
    </lineage>
</organism>
<keyword evidence="6" id="KW-1185">Reference proteome</keyword>
<dbReference type="InterPro" id="IPR035647">
    <property type="entry name" value="EFG_III/V"/>
</dbReference>
<dbReference type="Proteomes" id="UP000095768">
    <property type="component" value="Unassembled WGS sequence"/>
</dbReference>
<dbReference type="EMBL" id="FMPG01000001">
    <property type="protein sequence ID" value="SCS36897.1"/>
    <property type="molecule type" value="Genomic_DNA"/>
</dbReference>
<evidence type="ECO:0000256" key="1">
    <source>
        <dbReference type="ARBA" id="ARBA00007665"/>
    </source>
</evidence>
<dbReference type="InterPro" id="IPR020568">
    <property type="entry name" value="Ribosomal_Su5_D2-typ_SF"/>
</dbReference>
<dbReference type="InterPro" id="IPR036956">
    <property type="entry name" value="Impact_N_sf"/>
</dbReference>
<dbReference type="InterPro" id="IPR015796">
    <property type="entry name" value="Impact_YigZ-like"/>
</dbReference>